<dbReference type="SUPFAM" id="SSF52317">
    <property type="entry name" value="Class I glutamine amidotransferase-like"/>
    <property type="match status" value="1"/>
</dbReference>
<keyword evidence="16" id="KW-0413">Isomerase</keyword>
<dbReference type="OMA" id="EPIEWAN"/>
<comment type="catalytic activity">
    <reaction evidence="2">
        <text>1-(2-carboxyphenylamino)-1-deoxy-D-ribulose 5-phosphate + H(+) = (1S,2R)-1-C-(indol-3-yl)glycerol 3-phosphate + CO2 + H2O</text>
        <dbReference type="Rhea" id="RHEA:23476"/>
        <dbReference type="ChEBI" id="CHEBI:15377"/>
        <dbReference type="ChEBI" id="CHEBI:15378"/>
        <dbReference type="ChEBI" id="CHEBI:16526"/>
        <dbReference type="ChEBI" id="CHEBI:58613"/>
        <dbReference type="ChEBI" id="CHEBI:58866"/>
        <dbReference type="EC" id="4.1.1.48"/>
    </reaction>
</comment>
<dbReference type="GO" id="GO:0004640">
    <property type="term" value="F:phosphoribosylanthranilate isomerase activity"/>
    <property type="evidence" value="ECO:0007669"/>
    <property type="project" value="UniProtKB-EC"/>
</dbReference>
<keyword evidence="17" id="KW-0456">Lyase</keyword>
<dbReference type="Gene3D" id="3.40.50.880">
    <property type="match status" value="1"/>
</dbReference>
<proteinExistence type="inferred from homology"/>
<evidence type="ECO:0000256" key="8">
    <source>
        <dbReference type="ARBA" id="ARBA00012362"/>
    </source>
</evidence>
<comment type="pathway">
    <text evidence="4">Amino-acid biosynthesis; L-tryptophan biosynthesis; L-tryptophan from chorismate: step 3/5.</text>
</comment>
<dbReference type="GO" id="GO:0004049">
    <property type="term" value="F:anthranilate synthase activity"/>
    <property type="evidence" value="ECO:0007669"/>
    <property type="project" value="UniProtKB-EC"/>
</dbReference>
<dbReference type="EMBL" id="KQ964460">
    <property type="protein sequence ID" value="KXN72120.1"/>
    <property type="molecule type" value="Genomic_DNA"/>
</dbReference>
<dbReference type="OrthoDB" id="524799at2759"/>
<dbReference type="AlphaFoldDB" id="A0A137PAS2"/>
<evidence type="ECO:0000256" key="6">
    <source>
        <dbReference type="ARBA" id="ARBA00004873"/>
    </source>
</evidence>
<dbReference type="Proteomes" id="UP000070444">
    <property type="component" value="Unassembled WGS sequence"/>
</dbReference>
<evidence type="ECO:0000313" key="23">
    <source>
        <dbReference type="EMBL" id="KXN72120.1"/>
    </source>
</evidence>
<evidence type="ECO:0000256" key="12">
    <source>
        <dbReference type="ARBA" id="ARBA00022793"/>
    </source>
</evidence>
<evidence type="ECO:0000256" key="2">
    <source>
        <dbReference type="ARBA" id="ARBA00001633"/>
    </source>
</evidence>
<evidence type="ECO:0000256" key="13">
    <source>
        <dbReference type="ARBA" id="ARBA00022822"/>
    </source>
</evidence>
<evidence type="ECO:0000256" key="4">
    <source>
        <dbReference type="ARBA" id="ARBA00004664"/>
    </source>
</evidence>
<comment type="function">
    <text evidence="3">Trifunctional enzyme bearing the Gln amidotransferase (GATase) domain of anthranilate synthase, indole-glycerolphosphate synthase, and phosphoribosylanthranilate isomerase activities.</text>
</comment>
<dbReference type="PANTHER" id="PTHR22854">
    <property type="entry name" value="TRYPTOPHAN BIOSYNTHESIS PROTEIN"/>
    <property type="match status" value="1"/>
</dbReference>
<dbReference type="EC" id="4.1.1.48" evidence="8"/>
<dbReference type="InterPro" id="IPR013785">
    <property type="entry name" value="Aldolase_TIM"/>
</dbReference>
<evidence type="ECO:0000256" key="18">
    <source>
        <dbReference type="ARBA" id="ARBA00023268"/>
    </source>
</evidence>
<evidence type="ECO:0000256" key="3">
    <source>
        <dbReference type="ARBA" id="ARBA00003272"/>
    </source>
</evidence>
<keyword evidence="15" id="KW-0057">Aromatic amino acid biosynthesis</keyword>
<evidence type="ECO:0000256" key="11">
    <source>
        <dbReference type="ARBA" id="ARBA00022605"/>
    </source>
</evidence>
<dbReference type="InterPro" id="IPR016302">
    <property type="entry name" value="Anthranilate_synth_II"/>
</dbReference>
<keyword evidence="24" id="KW-1185">Reference proteome</keyword>
<keyword evidence="18" id="KW-0511">Multifunctional enzyme</keyword>
<feature type="domain" description="Glutamine amidotransferase" evidence="20">
    <location>
        <begin position="4"/>
        <end position="186"/>
    </location>
</feature>
<evidence type="ECO:0000259" key="20">
    <source>
        <dbReference type="Pfam" id="PF00117"/>
    </source>
</evidence>
<evidence type="ECO:0000259" key="21">
    <source>
        <dbReference type="Pfam" id="PF00218"/>
    </source>
</evidence>
<keyword evidence="14" id="KW-0315">Glutamine amidotransferase</keyword>
<evidence type="ECO:0000256" key="19">
    <source>
        <dbReference type="ARBA" id="ARBA00047683"/>
    </source>
</evidence>
<dbReference type="PRINTS" id="PR00096">
    <property type="entry name" value="GATASE"/>
</dbReference>
<dbReference type="PRINTS" id="PR00097">
    <property type="entry name" value="ANTSNTHASEII"/>
</dbReference>
<evidence type="ECO:0000256" key="16">
    <source>
        <dbReference type="ARBA" id="ARBA00023235"/>
    </source>
</evidence>
<feature type="domain" description="N-(5'phosphoribosyl) anthranilate isomerase (PRAI)" evidence="22">
    <location>
        <begin position="550"/>
        <end position="739"/>
    </location>
</feature>
<dbReference type="NCBIfam" id="NF001377">
    <property type="entry name" value="PRK00278.2-4"/>
    <property type="match status" value="1"/>
</dbReference>
<dbReference type="Pfam" id="PF00697">
    <property type="entry name" value="PRAI"/>
    <property type="match status" value="1"/>
</dbReference>
<dbReference type="STRING" id="796925.A0A137PAS2"/>
<dbReference type="CDD" id="cd00331">
    <property type="entry name" value="IGPS"/>
    <property type="match status" value="1"/>
</dbReference>
<evidence type="ECO:0000256" key="15">
    <source>
        <dbReference type="ARBA" id="ARBA00023141"/>
    </source>
</evidence>
<dbReference type="PIRSF" id="PIRSF001382">
    <property type="entry name" value="TrpG-trpC-trpF"/>
    <property type="match status" value="1"/>
</dbReference>
<dbReference type="HAMAP" id="MF_00135">
    <property type="entry name" value="PRAI"/>
    <property type="match status" value="1"/>
</dbReference>
<protein>
    <recommendedName>
        <fullName evidence="10">Multifunctional tryptophan biosynthesis protein</fullName>
        <ecNumber evidence="8">4.1.1.48</ecNumber>
        <ecNumber evidence="7">4.1.3.27</ecNumber>
        <ecNumber evidence="9">5.3.1.24</ecNumber>
    </recommendedName>
</protein>
<evidence type="ECO:0000256" key="5">
    <source>
        <dbReference type="ARBA" id="ARBA00004696"/>
    </source>
</evidence>
<sequence>MTTVLIDNYDSFTWNVYEYLSNSGADVQVFRNDKVSLEEIIQLNPRNLVISPGPGNPSDSGISMDAIRHYAGKIPILGVCLGHQCIFEIYGGTVEFAGEIVHGETSDITHDGKGLYSGVPQQIATTRYHSLAGNPSTIPKDLVITSKTDSGTIQGIRHREYCMEGVQFHPESILSGHGHTMIQNFLKWEKGTWRENGLYEEFISLDITPKVPKDGANPAGSILDKIAHQRLKDVKEDSNVPGRSFQQLEQLIQLGLAPPPIDFYKRLRQTPGKTAVMAEIKRASPSKGNIQLDALAPQIGLKYADMGASVISVLTEPKWFKGSLKDLEQVRTAISRYPNRPAVLRKDFIVEPYQVLEARLAGADAILLIVAILSEVQLRSLFELTHRLGMEALVEVNNEKEMELALKIGSKVIGVNNRNLHTFDVDMKTTSRLANMVPEGVILAALSGIATREDVAQYESEGVSAILVGETLMRHENPKAIFNELIGNSKTNSQESLIPTTRPRIKICGVRTPEAAVQAAKSGADLIGMIFAKSKRQVSIEEASQIVKAVKELPVQSKSNTIQSQSNPNWFQIQATKISNADRPQLVGVFQNQSLDHIQSVIDQVGLDLVQFHGDEPLEWARFIKVPVIKVFHVSEDLSQESLMYTPHYHSLVCLDAKPKDQAHSGGHGVTFDWLIHSKLNEKSEKTNQYLPIILAGGLTPENVIEGIKQTQPYAVDVSSGIETDGQKDLEKIKKFCENVYSLY</sequence>
<dbReference type="PANTHER" id="PTHR22854:SF2">
    <property type="entry name" value="INDOLE-3-GLYCEROL-PHOSPHATE SYNTHASE"/>
    <property type="match status" value="1"/>
</dbReference>
<dbReference type="InterPro" id="IPR029062">
    <property type="entry name" value="Class_I_gatase-like"/>
</dbReference>
<comment type="catalytic activity">
    <reaction evidence="19">
        <text>chorismate + L-glutamine = anthranilate + pyruvate + L-glutamate + H(+)</text>
        <dbReference type="Rhea" id="RHEA:21732"/>
        <dbReference type="ChEBI" id="CHEBI:15361"/>
        <dbReference type="ChEBI" id="CHEBI:15378"/>
        <dbReference type="ChEBI" id="CHEBI:16567"/>
        <dbReference type="ChEBI" id="CHEBI:29748"/>
        <dbReference type="ChEBI" id="CHEBI:29985"/>
        <dbReference type="ChEBI" id="CHEBI:58359"/>
        <dbReference type="EC" id="4.1.3.27"/>
    </reaction>
</comment>
<dbReference type="Gene3D" id="3.20.20.70">
    <property type="entry name" value="Aldolase class I"/>
    <property type="match status" value="2"/>
</dbReference>
<dbReference type="InterPro" id="IPR013798">
    <property type="entry name" value="Indole-3-glycerol_P_synth_dom"/>
</dbReference>
<reference evidence="23 24" key="1">
    <citation type="journal article" date="2015" name="Genome Biol. Evol.">
        <title>Phylogenomic analyses indicate that early fungi evolved digesting cell walls of algal ancestors of land plants.</title>
        <authorList>
            <person name="Chang Y."/>
            <person name="Wang S."/>
            <person name="Sekimoto S."/>
            <person name="Aerts A.L."/>
            <person name="Choi C."/>
            <person name="Clum A."/>
            <person name="LaButti K.M."/>
            <person name="Lindquist E.A."/>
            <person name="Yee Ngan C."/>
            <person name="Ohm R.A."/>
            <person name="Salamov A.A."/>
            <person name="Grigoriev I.V."/>
            <person name="Spatafora J.W."/>
            <person name="Berbee M.L."/>
        </authorList>
    </citation>
    <scope>NUCLEOTIDE SEQUENCE [LARGE SCALE GENOMIC DNA]</scope>
    <source>
        <strain evidence="23 24">NRRL 28638</strain>
    </source>
</reference>
<dbReference type="SUPFAM" id="SSF51366">
    <property type="entry name" value="Ribulose-phoshate binding barrel"/>
    <property type="match status" value="2"/>
</dbReference>
<dbReference type="InterPro" id="IPR045186">
    <property type="entry name" value="Indole-3-glycerol_P_synth"/>
</dbReference>
<evidence type="ECO:0000313" key="24">
    <source>
        <dbReference type="Proteomes" id="UP000070444"/>
    </source>
</evidence>
<evidence type="ECO:0000256" key="1">
    <source>
        <dbReference type="ARBA" id="ARBA00001164"/>
    </source>
</evidence>
<dbReference type="GO" id="GO:0000162">
    <property type="term" value="P:L-tryptophan biosynthetic process"/>
    <property type="evidence" value="ECO:0007669"/>
    <property type="project" value="UniProtKB-UniPathway"/>
</dbReference>
<dbReference type="UniPathway" id="UPA00035">
    <property type="reaction ID" value="UER00040"/>
</dbReference>
<dbReference type="FunFam" id="3.40.50.880:FF:000031">
    <property type="entry name" value="Multifunctional tryptophan biosynthesis protein"/>
    <property type="match status" value="1"/>
</dbReference>
<evidence type="ECO:0000259" key="22">
    <source>
        <dbReference type="Pfam" id="PF00697"/>
    </source>
</evidence>
<gene>
    <name evidence="23" type="ORF">CONCODRAFT_16456</name>
</gene>
<evidence type="ECO:0000256" key="7">
    <source>
        <dbReference type="ARBA" id="ARBA00012266"/>
    </source>
</evidence>
<dbReference type="CDD" id="cd00405">
    <property type="entry name" value="PRAI"/>
    <property type="match status" value="1"/>
</dbReference>
<dbReference type="PROSITE" id="PS00614">
    <property type="entry name" value="IGPS"/>
    <property type="match status" value="1"/>
</dbReference>
<dbReference type="EC" id="4.1.3.27" evidence="7"/>
<dbReference type="HAMAP" id="MF_00134_B">
    <property type="entry name" value="IGPS_B"/>
    <property type="match status" value="1"/>
</dbReference>
<dbReference type="GO" id="GO:0004425">
    <property type="term" value="F:indole-3-glycerol-phosphate synthase activity"/>
    <property type="evidence" value="ECO:0007669"/>
    <property type="project" value="UniProtKB-EC"/>
</dbReference>
<dbReference type="Pfam" id="PF00117">
    <property type="entry name" value="GATase"/>
    <property type="match status" value="1"/>
</dbReference>
<dbReference type="Pfam" id="PF00218">
    <property type="entry name" value="IGPS"/>
    <property type="match status" value="1"/>
</dbReference>
<organism evidence="23 24">
    <name type="scientific">Conidiobolus coronatus (strain ATCC 28846 / CBS 209.66 / NRRL 28638)</name>
    <name type="common">Delacroixia coronata</name>
    <dbReference type="NCBI Taxonomy" id="796925"/>
    <lineage>
        <taxon>Eukaryota</taxon>
        <taxon>Fungi</taxon>
        <taxon>Fungi incertae sedis</taxon>
        <taxon>Zoopagomycota</taxon>
        <taxon>Entomophthoromycotina</taxon>
        <taxon>Entomophthoromycetes</taxon>
        <taxon>Entomophthorales</taxon>
        <taxon>Ancylistaceae</taxon>
        <taxon>Conidiobolus</taxon>
    </lineage>
</organism>
<dbReference type="PRINTS" id="PR00099">
    <property type="entry name" value="CPSGATASE"/>
</dbReference>
<dbReference type="CDD" id="cd01743">
    <property type="entry name" value="GATase1_Anthranilate_Synthase"/>
    <property type="match status" value="1"/>
</dbReference>
<evidence type="ECO:0000256" key="10">
    <source>
        <dbReference type="ARBA" id="ARBA00018819"/>
    </source>
</evidence>
<dbReference type="PROSITE" id="PS51273">
    <property type="entry name" value="GATASE_TYPE_1"/>
    <property type="match status" value="1"/>
</dbReference>
<evidence type="ECO:0000256" key="14">
    <source>
        <dbReference type="ARBA" id="ARBA00022962"/>
    </source>
</evidence>
<dbReference type="InterPro" id="IPR017926">
    <property type="entry name" value="GATASE"/>
</dbReference>
<dbReference type="EC" id="5.3.1.24" evidence="9"/>
<dbReference type="InterPro" id="IPR001468">
    <property type="entry name" value="Indole-3-GlycerolPSynthase_CS"/>
</dbReference>
<feature type="domain" description="Indole-3-glycerol phosphate synthase" evidence="21">
    <location>
        <begin position="223"/>
        <end position="484"/>
    </location>
</feature>
<comment type="pathway">
    <text evidence="6">Amino-acid biosynthesis; L-tryptophan biosynthesis; L-tryptophan from chorismate: step 1/5.</text>
</comment>
<comment type="catalytic activity">
    <reaction evidence="1">
        <text>N-(5-phospho-beta-D-ribosyl)anthranilate = 1-(2-carboxyphenylamino)-1-deoxy-D-ribulose 5-phosphate</text>
        <dbReference type="Rhea" id="RHEA:21540"/>
        <dbReference type="ChEBI" id="CHEBI:18277"/>
        <dbReference type="ChEBI" id="CHEBI:58613"/>
        <dbReference type="EC" id="5.3.1.24"/>
    </reaction>
</comment>
<dbReference type="InterPro" id="IPR001240">
    <property type="entry name" value="PRAI_dom"/>
</dbReference>
<evidence type="ECO:0000256" key="9">
    <source>
        <dbReference type="ARBA" id="ARBA00012572"/>
    </source>
</evidence>
<name>A0A137PAS2_CONC2</name>
<keyword evidence="12" id="KW-0210">Decarboxylase</keyword>
<dbReference type="NCBIfam" id="TIGR00566">
    <property type="entry name" value="trpG_papA"/>
    <property type="match status" value="1"/>
</dbReference>
<comment type="pathway">
    <text evidence="5">Amino-acid biosynthesis; L-tryptophan biosynthesis; L-tryptophan from chorismate: step 4/5.</text>
</comment>
<dbReference type="InterPro" id="IPR011060">
    <property type="entry name" value="RibuloseP-bd_barrel"/>
</dbReference>
<dbReference type="FunFam" id="3.20.20.70:FF:000136">
    <property type="entry name" value="Multifunctional tryptophan biosynthesis protein"/>
    <property type="match status" value="1"/>
</dbReference>
<keyword evidence="13" id="KW-0822">Tryptophan biosynthesis</keyword>
<keyword evidence="11" id="KW-0028">Amino-acid biosynthesis</keyword>
<dbReference type="InterPro" id="IPR006221">
    <property type="entry name" value="TrpG/PapA_dom"/>
</dbReference>
<accession>A0A137PAS2</accession>
<evidence type="ECO:0000256" key="17">
    <source>
        <dbReference type="ARBA" id="ARBA00023239"/>
    </source>
</evidence>